<feature type="transmembrane region" description="Helical" evidence="1">
    <location>
        <begin position="84"/>
        <end position="102"/>
    </location>
</feature>
<evidence type="ECO:0000259" key="2">
    <source>
        <dbReference type="Pfam" id="PF26371"/>
    </source>
</evidence>
<dbReference type="InterPro" id="IPR058983">
    <property type="entry name" value="AftB_C"/>
</dbReference>
<feature type="transmembrane region" description="Helical" evidence="1">
    <location>
        <begin position="282"/>
        <end position="300"/>
    </location>
</feature>
<dbReference type="EMBL" id="PNHG01000017">
    <property type="protein sequence ID" value="PMC63760.1"/>
    <property type="molecule type" value="Genomic_DNA"/>
</dbReference>
<keyword evidence="4" id="KW-1185">Reference proteome</keyword>
<feature type="transmembrane region" description="Helical" evidence="1">
    <location>
        <begin position="175"/>
        <end position="195"/>
    </location>
</feature>
<dbReference type="AlphaFoldDB" id="A0A2N6T338"/>
<feature type="transmembrane region" description="Helical" evidence="1">
    <location>
        <begin position="257"/>
        <end position="275"/>
    </location>
</feature>
<evidence type="ECO:0000256" key="1">
    <source>
        <dbReference type="SAM" id="Phobius"/>
    </source>
</evidence>
<name>A0A2N6T338_9CORY</name>
<protein>
    <recommendedName>
        <fullName evidence="2">Terminal beta-(1-&gt;2)-arabinofuranosyltransferase C-terminal domain-containing protein</fullName>
    </recommendedName>
</protein>
<dbReference type="Proteomes" id="UP000235836">
    <property type="component" value="Unassembled WGS sequence"/>
</dbReference>
<keyword evidence="1" id="KW-0472">Membrane</keyword>
<gene>
    <name evidence="3" type="ORF">CJ203_09510</name>
</gene>
<accession>A0A2N6T338</accession>
<feature type="domain" description="Terminal beta-(1-&gt;2)-arabinofuranosyltransferase C-terminal" evidence="2">
    <location>
        <begin position="396"/>
        <end position="579"/>
    </location>
</feature>
<comment type="caution">
    <text evidence="3">The sequence shown here is derived from an EMBL/GenBank/DDBJ whole genome shotgun (WGS) entry which is preliminary data.</text>
</comment>
<feature type="transmembrane region" description="Helical" evidence="1">
    <location>
        <begin position="312"/>
        <end position="345"/>
    </location>
</feature>
<keyword evidence="1" id="KW-1133">Transmembrane helix</keyword>
<dbReference type="Pfam" id="PF26371">
    <property type="entry name" value="AftB_C"/>
    <property type="match status" value="1"/>
</dbReference>
<sequence length="604" mass="66612">MEKSARSSLLLSALIAGAFAFWGGFSRRWISDDGLIVLRTVRNILAGNGPVFNVGERVEANTSTLWQYLIVAFSWVPGMKLEDVAMWLALAFTVIAAVVGTVAAGKLWGQHAVLPFGIIIYLALPPARDFATSGLEWGLSLAWLAVWFALLVRWADRSENPATLYWLAFWAGLSWLVRPELALYGGLTGILLLALNRRNRRRIGGILAAALPLPAAYTIFRMGYYGLLTPHTAVAKSASESAWRTGIAYVWDTVRPYGLLLPILIAVVFGAMFTYQRGGKQALVALLVFGCGALHLIYVVKVGGDFMHGRMVLLPLFAMLLPVMAVPATVVTGVATAGLVIWAGIVIYRGHDLGFDPFDENPVDLTIVDEREFWTAVLQRESGNPPRYAEDFYASDMMHGWPEAWNEIHADKANTSAVVSLVRIQDHPSVFQWQTRPRLTGKDARTDLGQMPPTAYHINLGMTGMLSELDDRILDSVGLATPLAARQPRLPDGRIGHDKQLPFHWQLADTGVDVEGLPEYVDKQLVRQARAALRTPDINELIATYREPMSAKRFVKNMGWAVTKGRTLTVNDHPDVYLDANTLERIAAGEDVGLDGPPVYWLSE</sequence>
<evidence type="ECO:0000313" key="4">
    <source>
        <dbReference type="Proteomes" id="UP000235836"/>
    </source>
</evidence>
<reference evidence="3 4" key="1">
    <citation type="submission" date="2017-09" db="EMBL/GenBank/DDBJ databases">
        <title>Bacterial strain isolated from the female urinary microbiota.</title>
        <authorList>
            <person name="Thomas-White K."/>
            <person name="Kumar N."/>
            <person name="Forster S."/>
            <person name="Putonti C."/>
            <person name="Lawley T."/>
            <person name="Wolfe A.J."/>
        </authorList>
    </citation>
    <scope>NUCLEOTIDE SEQUENCE [LARGE SCALE GENOMIC DNA]</scope>
    <source>
        <strain evidence="3 4">UMB0792</strain>
    </source>
</reference>
<keyword evidence="1" id="KW-0812">Transmembrane</keyword>
<feature type="transmembrane region" description="Helical" evidence="1">
    <location>
        <begin position="202"/>
        <end position="220"/>
    </location>
</feature>
<organism evidence="3 4">
    <name type="scientific">Corynebacterium tuscaniense</name>
    <dbReference type="NCBI Taxonomy" id="302449"/>
    <lineage>
        <taxon>Bacteria</taxon>
        <taxon>Bacillati</taxon>
        <taxon>Actinomycetota</taxon>
        <taxon>Actinomycetes</taxon>
        <taxon>Mycobacteriales</taxon>
        <taxon>Corynebacteriaceae</taxon>
        <taxon>Corynebacterium</taxon>
    </lineage>
</organism>
<feature type="transmembrane region" description="Helical" evidence="1">
    <location>
        <begin position="137"/>
        <end position="155"/>
    </location>
</feature>
<dbReference type="RefSeq" id="WP_102724407.1">
    <property type="nucleotide sequence ID" value="NZ_PNHG01000017.1"/>
</dbReference>
<proteinExistence type="predicted"/>
<evidence type="ECO:0000313" key="3">
    <source>
        <dbReference type="EMBL" id="PMC63760.1"/>
    </source>
</evidence>